<evidence type="ECO:0000313" key="2">
    <source>
        <dbReference type="EMBL" id="KAH7311320.1"/>
    </source>
</evidence>
<evidence type="ECO:0000313" key="3">
    <source>
        <dbReference type="Proteomes" id="UP000813444"/>
    </source>
</evidence>
<dbReference type="Proteomes" id="UP000813444">
    <property type="component" value="Unassembled WGS sequence"/>
</dbReference>
<gene>
    <name evidence="2" type="ORF">B0I35DRAFT_437894</name>
</gene>
<dbReference type="OrthoDB" id="5143362at2759"/>
<protein>
    <submittedName>
        <fullName evidence="2">Uncharacterized protein</fullName>
    </submittedName>
</protein>
<proteinExistence type="predicted"/>
<reference evidence="2" key="1">
    <citation type="journal article" date="2021" name="Nat. Commun.">
        <title>Genetic determinants of endophytism in the Arabidopsis root mycobiome.</title>
        <authorList>
            <person name="Mesny F."/>
            <person name="Miyauchi S."/>
            <person name="Thiergart T."/>
            <person name="Pickel B."/>
            <person name="Atanasova L."/>
            <person name="Karlsson M."/>
            <person name="Huettel B."/>
            <person name="Barry K.W."/>
            <person name="Haridas S."/>
            <person name="Chen C."/>
            <person name="Bauer D."/>
            <person name="Andreopoulos W."/>
            <person name="Pangilinan J."/>
            <person name="LaButti K."/>
            <person name="Riley R."/>
            <person name="Lipzen A."/>
            <person name="Clum A."/>
            <person name="Drula E."/>
            <person name="Henrissat B."/>
            <person name="Kohler A."/>
            <person name="Grigoriev I.V."/>
            <person name="Martin F.M."/>
            <person name="Hacquard S."/>
        </authorList>
    </citation>
    <scope>NUCLEOTIDE SEQUENCE</scope>
    <source>
        <strain evidence="2">MPI-CAGE-CH-0235</strain>
    </source>
</reference>
<accession>A0A8K0WNZ7</accession>
<feature type="chain" id="PRO_5035449100" evidence="1">
    <location>
        <begin position="22"/>
        <end position="117"/>
    </location>
</feature>
<organism evidence="2 3">
    <name type="scientific">Stachybotrys elegans</name>
    <dbReference type="NCBI Taxonomy" id="80388"/>
    <lineage>
        <taxon>Eukaryota</taxon>
        <taxon>Fungi</taxon>
        <taxon>Dikarya</taxon>
        <taxon>Ascomycota</taxon>
        <taxon>Pezizomycotina</taxon>
        <taxon>Sordariomycetes</taxon>
        <taxon>Hypocreomycetidae</taxon>
        <taxon>Hypocreales</taxon>
        <taxon>Stachybotryaceae</taxon>
        <taxon>Stachybotrys</taxon>
    </lineage>
</organism>
<dbReference type="AlphaFoldDB" id="A0A8K0WNZ7"/>
<name>A0A8K0WNZ7_9HYPO</name>
<feature type="signal peptide" evidence="1">
    <location>
        <begin position="1"/>
        <end position="21"/>
    </location>
</feature>
<keyword evidence="1" id="KW-0732">Signal</keyword>
<dbReference type="EMBL" id="JAGPNK010000011">
    <property type="protein sequence ID" value="KAH7311320.1"/>
    <property type="molecule type" value="Genomic_DNA"/>
</dbReference>
<sequence>MHFFTTTLSFIILPLFGMASAQPPVGDAIISVENRRTGVNSTVPVPIGPIFTGDAALSAVSTLYLTGSTGVPVDTVICTPFRNIDGTGNGGLPFTFGSPSFLSLNTVVVGSIVCQAS</sequence>
<comment type="caution">
    <text evidence="2">The sequence shown here is derived from an EMBL/GenBank/DDBJ whole genome shotgun (WGS) entry which is preliminary data.</text>
</comment>
<evidence type="ECO:0000256" key="1">
    <source>
        <dbReference type="SAM" id="SignalP"/>
    </source>
</evidence>
<keyword evidence="3" id="KW-1185">Reference proteome</keyword>